<dbReference type="EMBL" id="CACVAV010000341">
    <property type="protein sequence ID" value="CAA6822279.1"/>
    <property type="molecule type" value="Genomic_DNA"/>
</dbReference>
<evidence type="ECO:0000259" key="10">
    <source>
        <dbReference type="SMART" id="SM00831"/>
    </source>
</evidence>
<keyword evidence="4 9" id="KW-0812">Transmembrane</keyword>
<dbReference type="Pfam" id="PF00122">
    <property type="entry name" value="E1-E2_ATPase"/>
    <property type="match status" value="1"/>
</dbReference>
<evidence type="ECO:0000256" key="5">
    <source>
        <dbReference type="ARBA" id="ARBA00022741"/>
    </source>
</evidence>
<feature type="non-terminal residue" evidence="11">
    <location>
        <position position="1013"/>
    </location>
</feature>
<dbReference type="Gene3D" id="2.70.150.10">
    <property type="entry name" value="Calcium-transporting ATPase, cytoplasmic transduction domain A"/>
    <property type="match status" value="1"/>
</dbReference>
<dbReference type="SUPFAM" id="SSF56784">
    <property type="entry name" value="HAD-like"/>
    <property type="match status" value="1"/>
</dbReference>
<evidence type="ECO:0000256" key="6">
    <source>
        <dbReference type="ARBA" id="ARBA00022840"/>
    </source>
</evidence>
<dbReference type="InterPro" id="IPR001757">
    <property type="entry name" value="P_typ_ATPase"/>
</dbReference>
<keyword evidence="3" id="KW-1003">Cell membrane</keyword>
<dbReference type="AlphaFoldDB" id="A0A6S6U6F2"/>
<dbReference type="GO" id="GO:0006883">
    <property type="term" value="P:intracellular sodium ion homeostasis"/>
    <property type="evidence" value="ECO:0007669"/>
    <property type="project" value="TreeGrafter"/>
</dbReference>
<accession>A0A6S6U6F2</accession>
<feature type="transmembrane region" description="Helical" evidence="9">
    <location>
        <begin position="92"/>
        <end position="108"/>
    </location>
</feature>
<dbReference type="PANTHER" id="PTHR43294">
    <property type="entry name" value="SODIUM/POTASSIUM-TRANSPORTING ATPASE SUBUNIT ALPHA"/>
    <property type="match status" value="1"/>
</dbReference>
<evidence type="ECO:0000256" key="4">
    <source>
        <dbReference type="ARBA" id="ARBA00022692"/>
    </source>
</evidence>
<evidence type="ECO:0000256" key="3">
    <source>
        <dbReference type="ARBA" id="ARBA00022475"/>
    </source>
</evidence>
<dbReference type="NCBIfam" id="TIGR01494">
    <property type="entry name" value="ATPase_P-type"/>
    <property type="match status" value="2"/>
</dbReference>
<dbReference type="InterPro" id="IPR036412">
    <property type="entry name" value="HAD-like_sf"/>
</dbReference>
<sequence>MSKEGRPGNPGNWHSLKQEELLSALDSSPQGLSAAEAGQRLRAHGLNRLEAVQGKTLLQRLLGQLNNRFIYILLIAAVLTGVLQLWLDTGLILTAVVVSVLAGLFQEGRAQKALEAMHSLLSPSARVLRGDKQDSIDAEQLVPGDVVLLEQGDRVPADLRLLSTNGLQIDEAVLIGHTSPILKGSSALDEDTPMVDRTNIAYASTVVLDGQARGLVVATGAETELGSINTFLEASDSYATPLTTQLKWLINGVALVLLSAAALILGFGFLTPGMDGHTPGELLQAVASLAVAAVPEGLPALFALVLGISMQRLARHQVMVRKLAAIETLGSVSTVCTDKSNTLTRHEPTVNKVLTGRGGTAFHGVGYTPEGELVRENFDDSDDRTDLQILARAAVLASDAQLTEQDGEWEVQGDPMEAALLTMAHKCGIKPRREREADTRQAAIPFNRTYRYMAVLSKAASGEHHLYVKGAPEALLSRCTHVLTDQGPEPLDKIEWEEKVHKLADQGMQTLVIATKSVENATTTLEHEDVGYGLTLLGVVGMSDPPREESAKAVALCQQAGIRVKMITGDHVLTACALAKKVGIGDGETFLTGTTIDEMDDATLTNAVREVDVFARTSPEQKLRLVKTLQAGGERVAMLGGGINDAPALKQADVGVAMGVRGTETARQSSDIVLTNDHFPALAEAIREGRLLYQNFYKIVQFMIPGSSAQALVVIAAVLFGMALPLTPAQVLWVNLVAAGMLGLTLAFEKAEPNIMRGSGLNPSPSLFSGFLLWRLILVSVILLISVLSIFVWELHRGEPLEVARTAAINTLVFAHIFYLLSVRHSSDPGWKPANLFNNRWLWFSIGGVSLLQLLFTYWGPFNALFGTGAIDPLAWTWILVAGSLVFIVVEFEKGMQRNAKGWVKSLVGRSMRHFDPRFWKEKGLRWTVQFFAVVFLAIQVLLLVVWSREPDAFDIEANAREMVQAEAGEALRPGVITTATLVEISSALLDKPGGFTSNDVSMPSMAFEHMLV</sequence>
<keyword evidence="11" id="KW-0378">Hydrolase</keyword>
<dbReference type="PRINTS" id="PR00120">
    <property type="entry name" value="HATPASE"/>
</dbReference>
<comment type="similarity">
    <text evidence="2">Belongs to the cation transport ATPase (P-type) (TC 3.A.3) family. Type IIA subfamily.</text>
</comment>
<dbReference type="Pfam" id="PF00689">
    <property type="entry name" value="Cation_ATPase_C"/>
    <property type="match status" value="1"/>
</dbReference>
<evidence type="ECO:0000256" key="9">
    <source>
        <dbReference type="SAM" id="Phobius"/>
    </source>
</evidence>
<evidence type="ECO:0000256" key="2">
    <source>
        <dbReference type="ARBA" id="ARBA00005675"/>
    </source>
</evidence>
<dbReference type="InterPro" id="IPR023214">
    <property type="entry name" value="HAD_sf"/>
</dbReference>
<keyword evidence="6" id="KW-0067">ATP-binding</keyword>
<feature type="transmembrane region" description="Helical" evidence="9">
    <location>
        <begin position="248"/>
        <end position="270"/>
    </location>
</feature>
<keyword evidence="7 9" id="KW-1133">Transmembrane helix</keyword>
<feature type="transmembrane region" description="Helical" evidence="9">
    <location>
        <begin position="69"/>
        <end position="86"/>
    </location>
</feature>
<feature type="transmembrane region" description="Helical" evidence="9">
    <location>
        <begin position="730"/>
        <end position="748"/>
    </location>
</feature>
<dbReference type="InterPro" id="IPR023298">
    <property type="entry name" value="ATPase_P-typ_TM_dom_sf"/>
</dbReference>
<protein>
    <submittedName>
        <fullName evidence="11">Lead, cadmium, zinc and mercury transporting ATPase ))</fullName>
        <ecNumber evidence="11">3.6.3.3</ecNumber>
        <ecNumber evidence="11">3.6.3.4</ecNumber>
        <ecNumber evidence="11">3.6.3.5</ecNumber>
    </submittedName>
</protein>
<dbReference type="Gene3D" id="1.20.1110.10">
    <property type="entry name" value="Calcium-transporting ATPase, transmembrane domain"/>
    <property type="match status" value="1"/>
</dbReference>
<dbReference type="SUPFAM" id="SSF81653">
    <property type="entry name" value="Calcium ATPase, transduction domain A"/>
    <property type="match status" value="1"/>
</dbReference>
<dbReference type="GO" id="GO:0005391">
    <property type="term" value="F:P-type sodium:potassium-exchanging transporter activity"/>
    <property type="evidence" value="ECO:0007669"/>
    <property type="project" value="TreeGrafter"/>
</dbReference>
<organism evidence="11">
    <name type="scientific">uncultured Thiotrichaceae bacterium</name>
    <dbReference type="NCBI Taxonomy" id="298394"/>
    <lineage>
        <taxon>Bacteria</taxon>
        <taxon>Pseudomonadati</taxon>
        <taxon>Pseudomonadota</taxon>
        <taxon>Gammaproteobacteria</taxon>
        <taxon>Thiotrichales</taxon>
        <taxon>Thiotrichaceae</taxon>
        <taxon>environmental samples</taxon>
    </lineage>
</organism>
<name>A0A6S6U6F2_9GAMM</name>
<gene>
    <name evidence="11" type="ORF">HELGO_WM55527</name>
</gene>
<dbReference type="InterPro" id="IPR006068">
    <property type="entry name" value="ATPase_P-typ_cation-transptr_C"/>
</dbReference>
<dbReference type="GO" id="GO:1902600">
    <property type="term" value="P:proton transmembrane transport"/>
    <property type="evidence" value="ECO:0007669"/>
    <property type="project" value="TreeGrafter"/>
</dbReference>
<dbReference type="SMART" id="SM00831">
    <property type="entry name" value="Cation_ATPase_N"/>
    <property type="match status" value="1"/>
</dbReference>
<dbReference type="SUPFAM" id="SSF81660">
    <property type="entry name" value="Metal cation-transporting ATPase, ATP-binding domain N"/>
    <property type="match status" value="1"/>
</dbReference>
<feature type="transmembrane region" description="Helical" evidence="9">
    <location>
        <begin position="841"/>
        <end position="862"/>
    </location>
</feature>
<feature type="transmembrane region" description="Helical" evidence="9">
    <location>
        <begin position="282"/>
        <end position="306"/>
    </location>
</feature>
<dbReference type="Pfam" id="PF10095">
    <property type="entry name" value="DUF2333"/>
    <property type="match status" value="1"/>
</dbReference>
<keyword evidence="8 9" id="KW-0472">Membrane</keyword>
<dbReference type="InterPro" id="IPR059000">
    <property type="entry name" value="ATPase_P-type_domA"/>
</dbReference>
<dbReference type="GO" id="GO:0005524">
    <property type="term" value="F:ATP binding"/>
    <property type="evidence" value="ECO:0007669"/>
    <property type="project" value="UniProtKB-KW"/>
</dbReference>
<dbReference type="GO" id="GO:0030007">
    <property type="term" value="P:intracellular potassium ion homeostasis"/>
    <property type="evidence" value="ECO:0007669"/>
    <property type="project" value="TreeGrafter"/>
</dbReference>
<feature type="transmembrane region" description="Helical" evidence="9">
    <location>
        <begin position="803"/>
        <end position="821"/>
    </location>
</feature>
<dbReference type="SUPFAM" id="SSF81665">
    <property type="entry name" value="Calcium ATPase, transmembrane domain M"/>
    <property type="match status" value="1"/>
</dbReference>
<evidence type="ECO:0000256" key="8">
    <source>
        <dbReference type="ARBA" id="ARBA00023136"/>
    </source>
</evidence>
<feature type="transmembrane region" description="Helical" evidence="9">
    <location>
        <begin position="927"/>
        <end position="947"/>
    </location>
</feature>
<feature type="transmembrane region" description="Helical" evidence="9">
    <location>
        <begin position="699"/>
        <end position="724"/>
    </location>
</feature>
<dbReference type="Gene3D" id="3.40.1110.10">
    <property type="entry name" value="Calcium-transporting ATPase, cytoplasmic domain N"/>
    <property type="match status" value="1"/>
</dbReference>
<dbReference type="PANTHER" id="PTHR43294:SF21">
    <property type="entry name" value="CATION TRANSPORTING ATPASE"/>
    <property type="match status" value="1"/>
</dbReference>
<dbReference type="InterPro" id="IPR050510">
    <property type="entry name" value="Cation_transp_ATPase_P-type"/>
</dbReference>
<evidence type="ECO:0000313" key="11">
    <source>
        <dbReference type="EMBL" id="CAA6822279.1"/>
    </source>
</evidence>
<dbReference type="EC" id="3.6.3.3" evidence="11"/>
<feature type="transmembrane region" description="Helical" evidence="9">
    <location>
        <begin position="768"/>
        <end position="791"/>
    </location>
</feature>
<dbReference type="Pfam" id="PF13246">
    <property type="entry name" value="Cation_ATPase"/>
    <property type="match status" value="1"/>
</dbReference>
<evidence type="ECO:0000256" key="1">
    <source>
        <dbReference type="ARBA" id="ARBA00004651"/>
    </source>
</evidence>
<dbReference type="Gene3D" id="3.40.50.1000">
    <property type="entry name" value="HAD superfamily/HAD-like"/>
    <property type="match status" value="1"/>
</dbReference>
<feature type="domain" description="Cation-transporting P-type ATPase N-terminal" evidence="10">
    <location>
        <begin position="12"/>
        <end position="85"/>
    </location>
</feature>
<keyword evidence="5" id="KW-0547">Nucleotide-binding</keyword>
<dbReference type="InterPro" id="IPR008250">
    <property type="entry name" value="ATPase_P-typ_transduc_dom_A_sf"/>
</dbReference>
<dbReference type="GO" id="GO:0036376">
    <property type="term" value="P:sodium ion export across plasma membrane"/>
    <property type="evidence" value="ECO:0007669"/>
    <property type="project" value="TreeGrafter"/>
</dbReference>
<dbReference type="GO" id="GO:0016887">
    <property type="term" value="F:ATP hydrolysis activity"/>
    <property type="evidence" value="ECO:0007669"/>
    <property type="project" value="InterPro"/>
</dbReference>
<feature type="transmembrane region" description="Helical" evidence="9">
    <location>
        <begin position="874"/>
        <end position="892"/>
    </location>
</feature>
<dbReference type="Pfam" id="PF00690">
    <property type="entry name" value="Cation_ATPase_N"/>
    <property type="match status" value="1"/>
</dbReference>
<dbReference type="PRINTS" id="PR00119">
    <property type="entry name" value="CATATPASE"/>
</dbReference>
<dbReference type="EC" id="3.6.3.5" evidence="11"/>
<reference evidence="11" key="1">
    <citation type="submission" date="2020-01" db="EMBL/GenBank/DDBJ databases">
        <authorList>
            <person name="Meier V. D."/>
            <person name="Meier V D."/>
        </authorList>
    </citation>
    <scope>NUCLEOTIDE SEQUENCE</scope>
    <source>
        <strain evidence="11">HLG_WM_MAG_08</strain>
    </source>
</reference>
<evidence type="ECO:0000256" key="7">
    <source>
        <dbReference type="ARBA" id="ARBA00022989"/>
    </source>
</evidence>
<dbReference type="GO" id="GO:1990573">
    <property type="term" value="P:potassium ion import across plasma membrane"/>
    <property type="evidence" value="ECO:0007669"/>
    <property type="project" value="TreeGrafter"/>
</dbReference>
<dbReference type="InterPro" id="IPR016936">
    <property type="entry name" value="UCP029693"/>
</dbReference>
<dbReference type="InterPro" id="IPR023299">
    <property type="entry name" value="ATPase_P-typ_cyto_dom_N"/>
</dbReference>
<proteinExistence type="inferred from homology"/>
<dbReference type="EC" id="3.6.3.4" evidence="11"/>
<comment type="subcellular location">
    <subcellularLocation>
        <location evidence="1">Cell membrane</location>
        <topology evidence="1">Multi-pass membrane protein</topology>
    </subcellularLocation>
</comment>
<dbReference type="InterPro" id="IPR004014">
    <property type="entry name" value="ATPase_P-typ_cation-transptr_N"/>
</dbReference>
<dbReference type="GO" id="GO:0005886">
    <property type="term" value="C:plasma membrane"/>
    <property type="evidence" value="ECO:0007669"/>
    <property type="project" value="UniProtKB-SubCell"/>
</dbReference>